<proteinExistence type="predicted"/>
<keyword evidence="2" id="KW-1185">Reference proteome</keyword>
<comment type="caution">
    <text evidence="1">The sequence shown here is derived from an EMBL/GenBank/DDBJ whole genome shotgun (WGS) entry which is preliminary data.</text>
</comment>
<evidence type="ECO:0008006" key="3">
    <source>
        <dbReference type="Google" id="ProtNLM"/>
    </source>
</evidence>
<gene>
    <name evidence="1" type="ORF">ACJ8NA_12775</name>
</gene>
<reference evidence="1 2" key="1">
    <citation type="submission" date="2024-12" db="EMBL/GenBank/DDBJ databases">
        <title>Pseudomonas species isolated from Lotus nodules promote plant growth.</title>
        <authorList>
            <person name="Yu Y.-H."/>
            <person name="Kurtenbach J."/>
            <person name="Crosbie D."/>
            <person name="Brachmann A."/>
            <person name="Marin M."/>
        </authorList>
    </citation>
    <scope>NUCLEOTIDE SEQUENCE [LARGE SCALE GENOMIC DNA]</scope>
    <source>
        <strain evidence="1 2">PLb11B</strain>
    </source>
</reference>
<dbReference type="EMBL" id="JBJNUY010000005">
    <property type="protein sequence ID" value="MFL8999524.1"/>
    <property type="molecule type" value="Genomic_DNA"/>
</dbReference>
<dbReference type="RefSeq" id="WP_407800289.1">
    <property type="nucleotide sequence ID" value="NZ_JBJNUX010000004.1"/>
</dbReference>
<dbReference type="Proteomes" id="UP001628646">
    <property type="component" value="Unassembled WGS sequence"/>
</dbReference>
<evidence type="ECO:0000313" key="2">
    <source>
        <dbReference type="Proteomes" id="UP001628646"/>
    </source>
</evidence>
<protein>
    <recommendedName>
        <fullName evidence="3">Ribbon-helix-helix protein, CopG family</fullName>
    </recommendedName>
</protein>
<evidence type="ECO:0000313" key="1">
    <source>
        <dbReference type="EMBL" id="MFL8999524.1"/>
    </source>
</evidence>
<sequence>MAYDDKAHRHDHQVKVRLDDEDFLELKEVAHELKLQHSVLAREIIRAALELKKEQGLLPLINEKKLRA</sequence>
<accession>A0ABW8W493</accession>
<organism evidence="1 2">
    <name type="scientific">Pseudomonas azerbaijanorientalis</name>
    <dbReference type="NCBI Taxonomy" id="2842350"/>
    <lineage>
        <taxon>Bacteria</taxon>
        <taxon>Pseudomonadati</taxon>
        <taxon>Pseudomonadota</taxon>
        <taxon>Gammaproteobacteria</taxon>
        <taxon>Pseudomonadales</taxon>
        <taxon>Pseudomonadaceae</taxon>
        <taxon>Pseudomonas</taxon>
    </lineage>
</organism>
<name>A0ABW8W493_9PSED</name>